<reference evidence="5 6" key="1">
    <citation type="submission" date="2018-03" db="EMBL/GenBank/DDBJ databases">
        <title>Aeromonas veronii whole genome sequencing and analysis.</title>
        <authorList>
            <person name="Xie H."/>
            <person name="Liu T."/>
            <person name="Wang K."/>
        </authorList>
    </citation>
    <scope>NUCLEOTIDE SEQUENCE [LARGE SCALE GENOMIC DNA]</scope>
    <source>
        <strain evidence="5 6">XH.VA.1</strain>
    </source>
</reference>
<protein>
    <submittedName>
        <fullName evidence="5">Sugar kinase</fullName>
    </submittedName>
</protein>
<gene>
    <name evidence="5" type="ORF">DAA48_03290</name>
</gene>
<dbReference type="SUPFAM" id="SSF53613">
    <property type="entry name" value="Ribokinase-like"/>
    <property type="match status" value="1"/>
</dbReference>
<dbReference type="InterPro" id="IPR029056">
    <property type="entry name" value="Ribokinase-like"/>
</dbReference>
<dbReference type="GO" id="GO:0006974">
    <property type="term" value="P:DNA damage response"/>
    <property type="evidence" value="ECO:0007669"/>
    <property type="project" value="TreeGrafter"/>
</dbReference>
<evidence type="ECO:0000256" key="1">
    <source>
        <dbReference type="ARBA" id="ARBA00010688"/>
    </source>
</evidence>
<sequence>MDKQPDGIAILGECMVELSGPAFGIQQQAFGGDTLNTAIYLSRLLPDLFPRYVTVLGHDHYSDGMLERWKEEQIDCSMILRDQHRLPGLYAIEIDKQGERCFHYWRNESAARFLCQHEKFTSCLDKLHSIELLYLSGVSIAILPEEDKEILILALQSLKAAGVTIAFDSNYRPRLWNNHAHAAMWINRLYQLCDIALVTADDENLLLDEPQSSEMIIERLHNLGVSQVIIKLGKEGAMWSVLDVGCGLSRGEQVQNVIDTTAAGDSFNAGFLAARHHKLSVAECCRWGNKVAAEVIQHRGAIIGRHYIETLTKELKS</sequence>
<evidence type="ECO:0000313" key="6">
    <source>
        <dbReference type="Proteomes" id="UP000241986"/>
    </source>
</evidence>
<dbReference type="Pfam" id="PF00294">
    <property type="entry name" value="PfkB"/>
    <property type="match status" value="1"/>
</dbReference>
<dbReference type="InterPro" id="IPR011611">
    <property type="entry name" value="PfkB_dom"/>
</dbReference>
<evidence type="ECO:0000313" key="5">
    <source>
        <dbReference type="EMBL" id="PTH82408.1"/>
    </source>
</evidence>
<organism evidence="5 6">
    <name type="scientific">Aeromonas veronii</name>
    <dbReference type="NCBI Taxonomy" id="654"/>
    <lineage>
        <taxon>Bacteria</taxon>
        <taxon>Pseudomonadati</taxon>
        <taxon>Pseudomonadota</taxon>
        <taxon>Gammaproteobacteria</taxon>
        <taxon>Aeromonadales</taxon>
        <taxon>Aeromonadaceae</taxon>
        <taxon>Aeromonas</taxon>
    </lineage>
</organism>
<dbReference type="PANTHER" id="PTHR43085">
    <property type="entry name" value="HEXOKINASE FAMILY MEMBER"/>
    <property type="match status" value="1"/>
</dbReference>
<keyword evidence="3 5" id="KW-0418">Kinase</keyword>
<dbReference type="GO" id="GO:0042840">
    <property type="term" value="P:D-glucuronate catabolic process"/>
    <property type="evidence" value="ECO:0007669"/>
    <property type="project" value="TreeGrafter"/>
</dbReference>
<dbReference type="GO" id="GO:0005829">
    <property type="term" value="C:cytosol"/>
    <property type="evidence" value="ECO:0007669"/>
    <property type="project" value="TreeGrafter"/>
</dbReference>
<dbReference type="Proteomes" id="UP000241986">
    <property type="component" value="Unassembled WGS sequence"/>
</dbReference>
<keyword evidence="2" id="KW-0808">Transferase</keyword>
<evidence type="ECO:0000259" key="4">
    <source>
        <dbReference type="Pfam" id="PF00294"/>
    </source>
</evidence>
<comment type="similarity">
    <text evidence="1">Belongs to the carbohydrate kinase PfkB family.</text>
</comment>
<dbReference type="PROSITE" id="PS00584">
    <property type="entry name" value="PFKB_KINASES_2"/>
    <property type="match status" value="1"/>
</dbReference>
<evidence type="ECO:0000256" key="3">
    <source>
        <dbReference type="ARBA" id="ARBA00022777"/>
    </source>
</evidence>
<dbReference type="GO" id="GO:0019698">
    <property type="term" value="P:D-galacturonate catabolic process"/>
    <property type="evidence" value="ECO:0007669"/>
    <property type="project" value="TreeGrafter"/>
</dbReference>
<dbReference type="Gene3D" id="3.40.1190.20">
    <property type="match status" value="1"/>
</dbReference>
<dbReference type="CDD" id="cd01166">
    <property type="entry name" value="KdgK"/>
    <property type="match status" value="1"/>
</dbReference>
<dbReference type="PANTHER" id="PTHR43085:SF15">
    <property type="entry name" value="2-DEHYDRO-3-DEOXYGLUCONOKINASE"/>
    <property type="match status" value="1"/>
</dbReference>
<name>A0A2T4N6F4_AERVE</name>
<dbReference type="InterPro" id="IPR050306">
    <property type="entry name" value="PfkB_Carbo_kinase"/>
</dbReference>
<comment type="caution">
    <text evidence="5">The sequence shown here is derived from an EMBL/GenBank/DDBJ whole genome shotgun (WGS) entry which is preliminary data.</text>
</comment>
<accession>A0A2T4N6F4</accession>
<dbReference type="GO" id="GO:0008673">
    <property type="term" value="F:2-dehydro-3-deoxygluconokinase activity"/>
    <property type="evidence" value="ECO:0007669"/>
    <property type="project" value="TreeGrafter"/>
</dbReference>
<dbReference type="EMBL" id="PZKL01000012">
    <property type="protein sequence ID" value="PTH82408.1"/>
    <property type="molecule type" value="Genomic_DNA"/>
</dbReference>
<dbReference type="AlphaFoldDB" id="A0A2T4N6F4"/>
<feature type="domain" description="Carbohydrate kinase PfkB" evidence="4">
    <location>
        <begin position="12"/>
        <end position="303"/>
    </location>
</feature>
<dbReference type="InterPro" id="IPR002173">
    <property type="entry name" value="Carboh/pur_kinase_PfkB_CS"/>
</dbReference>
<proteinExistence type="inferred from homology"/>
<evidence type="ECO:0000256" key="2">
    <source>
        <dbReference type="ARBA" id="ARBA00022679"/>
    </source>
</evidence>
<dbReference type="RefSeq" id="WP_107682493.1">
    <property type="nucleotide sequence ID" value="NZ_CAWQUB010000001.1"/>
</dbReference>